<sequence length="567" mass="61082">MRTLQLRCSASALALVSVGSRRRASWHCARRHEVLRQLGRTAAASSASSTWTPSGTRSWTGRCRTSATKGLFTQELDARPAQRPRCKLVVHSLKDLPTQCPDGSGRALHPAPGAAARRPSSCTRATWRPASRTWPACRPAPSSARPASAARAAQPGAPGPSASKSSAGWNGLILAEAGLVRMGWTDRMRLQPAATACPSLWDTRRPRLWCSAAIDDQDTVRLLRPCCTGTSFLAGGGGAQSAARPGRWGARCRSKFALSGRRRPVTRRAGSSWRARVLSVDGTEVTLAEEEAGAAKRRRRRDVESAARRTKGGGGGGGTESPESPERFIGLHYPEPDGRTAAIWPPVSGWAAEWPTAAGAGRRPVLAAAKAAAKSAAGKLARLCRRRTRSPAAEGPAGLPPLQLLRPCRRQPPPPSDSPELLPGDLVFLHWVAAAAEPVGEEEQQAGRHLEAAADACTSCRKPALHVAALGCADARRRPGLVRAEAVRVARLRLSVLLKVVRPNHVHLSQRNRNSTGNAVAEIVLTTAWYRAHVRHRHGEHLRHQLLLIMNGQGRGLRPDSRLRWWR</sequence>
<dbReference type="Proteomes" id="UP000095280">
    <property type="component" value="Unplaced"/>
</dbReference>
<reference evidence="4" key="1">
    <citation type="submission" date="2016-11" db="UniProtKB">
        <authorList>
            <consortium name="WormBaseParasite"/>
        </authorList>
    </citation>
    <scope>IDENTIFICATION</scope>
</reference>
<dbReference type="GO" id="GO:0004418">
    <property type="term" value="F:hydroxymethylbilane synthase activity"/>
    <property type="evidence" value="ECO:0007669"/>
    <property type="project" value="InterPro"/>
</dbReference>
<feature type="compositionally biased region" description="Low complexity" evidence="1">
    <location>
        <begin position="135"/>
        <end position="167"/>
    </location>
</feature>
<name>A0A1I8F5N2_9PLAT</name>
<dbReference type="Pfam" id="PF01379">
    <property type="entry name" value="Porphobil_deam"/>
    <property type="match status" value="1"/>
</dbReference>
<feature type="domain" description="Porphobilinogen deaminase N-terminal" evidence="2">
    <location>
        <begin position="32"/>
        <end position="104"/>
    </location>
</feature>
<evidence type="ECO:0000256" key="1">
    <source>
        <dbReference type="SAM" id="MobiDB-lite"/>
    </source>
</evidence>
<feature type="region of interest" description="Disordered" evidence="1">
    <location>
        <begin position="40"/>
        <end position="62"/>
    </location>
</feature>
<evidence type="ECO:0000313" key="3">
    <source>
        <dbReference type="Proteomes" id="UP000095280"/>
    </source>
</evidence>
<feature type="compositionally biased region" description="Low complexity" evidence="1">
    <location>
        <begin position="391"/>
        <end position="406"/>
    </location>
</feature>
<feature type="region of interest" description="Disordered" evidence="1">
    <location>
        <begin position="289"/>
        <end position="327"/>
    </location>
</feature>
<feature type="compositionally biased region" description="Polar residues" evidence="1">
    <location>
        <begin position="50"/>
        <end position="62"/>
    </location>
</feature>
<dbReference type="WBParaSite" id="maker-unitig_21425-snap-gene-0.2-mRNA-1">
    <property type="protein sequence ID" value="maker-unitig_21425-snap-gene-0.2-mRNA-1"/>
    <property type="gene ID" value="maker-unitig_21425-snap-gene-0.2"/>
</dbReference>
<dbReference type="SUPFAM" id="SSF53850">
    <property type="entry name" value="Periplasmic binding protein-like II"/>
    <property type="match status" value="1"/>
</dbReference>
<feature type="region of interest" description="Disordered" evidence="1">
    <location>
        <begin position="388"/>
        <end position="420"/>
    </location>
</feature>
<feature type="compositionally biased region" description="Low complexity" evidence="1">
    <location>
        <begin position="106"/>
        <end position="119"/>
    </location>
</feature>
<dbReference type="InterPro" id="IPR022417">
    <property type="entry name" value="Porphobilin_deaminase_N"/>
</dbReference>
<feature type="region of interest" description="Disordered" evidence="1">
    <location>
        <begin position="102"/>
        <end position="167"/>
    </location>
</feature>
<dbReference type="GO" id="GO:0033014">
    <property type="term" value="P:tetrapyrrole biosynthetic process"/>
    <property type="evidence" value="ECO:0007669"/>
    <property type="project" value="InterPro"/>
</dbReference>
<organism evidence="3 4">
    <name type="scientific">Macrostomum lignano</name>
    <dbReference type="NCBI Taxonomy" id="282301"/>
    <lineage>
        <taxon>Eukaryota</taxon>
        <taxon>Metazoa</taxon>
        <taxon>Spiralia</taxon>
        <taxon>Lophotrochozoa</taxon>
        <taxon>Platyhelminthes</taxon>
        <taxon>Rhabditophora</taxon>
        <taxon>Macrostomorpha</taxon>
        <taxon>Macrostomida</taxon>
        <taxon>Macrostomidae</taxon>
        <taxon>Macrostomum</taxon>
    </lineage>
</organism>
<proteinExistence type="predicted"/>
<evidence type="ECO:0000259" key="2">
    <source>
        <dbReference type="Pfam" id="PF01379"/>
    </source>
</evidence>
<keyword evidence="3" id="KW-1185">Reference proteome</keyword>
<dbReference type="AlphaFoldDB" id="A0A1I8F5N2"/>
<accession>A0A1I8F5N2</accession>
<evidence type="ECO:0000313" key="4">
    <source>
        <dbReference type="WBParaSite" id="maker-unitig_21425-snap-gene-0.2-mRNA-1"/>
    </source>
</evidence>
<dbReference type="Gene3D" id="3.40.190.10">
    <property type="entry name" value="Periplasmic binding protein-like II"/>
    <property type="match status" value="1"/>
</dbReference>
<protein>
    <submittedName>
        <fullName evidence="4">Porphobil_deam domain-containing protein</fullName>
    </submittedName>
</protein>